<dbReference type="Pfam" id="PF03328">
    <property type="entry name" value="HpcH_HpaI"/>
    <property type="match status" value="1"/>
</dbReference>
<comment type="caution">
    <text evidence="7">The sequence shown here is derived from an EMBL/GenBank/DDBJ whole genome shotgun (WGS) entry which is preliminary data.</text>
</comment>
<protein>
    <submittedName>
        <fullName evidence="7">CoA ester lyase</fullName>
    </submittedName>
</protein>
<feature type="binding site" evidence="5">
    <location>
        <position position="142"/>
    </location>
    <ligand>
        <name>Mg(2+)</name>
        <dbReference type="ChEBI" id="CHEBI:18420"/>
    </ligand>
</feature>
<feature type="binding site" evidence="5">
    <location>
        <position position="116"/>
    </location>
    <ligand>
        <name>Mg(2+)</name>
        <dbReference type="ChEBI" id="CHEBI:18420"/>
    </ligand>
</feature>
<evidence type="ECO:0000256" key="5">
    <source>
        <dbReference type="PIRSR" id="PIRSR015582-2"/>
    </source>
</evidence>
<evidence type="ECO:0000256" key="4">
    <source>
        <dbReference type="PIRSR" id="PIRSR015582-1"/>
    </source>
</evidence>
<evidence type="ECO:0000313" key="7">
    <source>
        <dbReference type="EMBL" id="OZI24535.1"/>
    </source>
</evidence>
<dbReference type="SUPFAM" id="SSF51621">
    <property type="entry name" value="Phosphoenolpyruvate/pyruvate domain"/>
    <property type="match status" value="1"/>
</dbReference>
<keyword evidence="7" id="KW-0456">Lyase</keyword>
<dbReference type="RefSeq" id="WP_026640913.1">
    <property type="nucleotide sequence ID" value="NZ_NEVK01000003.1"/>
</dbReference>
<dbReference type="InterPro" id="IPR005000">
    <property type="entry name" value="Aldolase/citrate-lyase_domain"/>
</dbReference>
<evidence type="ECO:0000313" key="8">
    <source>
        <dbReference type="Proteomes" id="UP000216947"/>
    </source>
</evidence>
<feature type="domain" description="HpcH/HpaI aldolase/citrate lyase" evidence="6">
    <location>
        <begin position="5"/>
        <end position="208"/>
    </location>
</feature>
<dbReference type="PIRSF" id="PIRSF015582">
    <property type="entry name" value="Cit_lyase_B"/>
    <property type="match status" value="1"/>
</dbReference>
<accession>A0A261RHV1</accession>
<dbReference type="EMBL" id="NEVK01000003">
    <property type="protein sequence ID" value="OZI24535.1"/>
    <property type="molecule type" value="Genomic_DNA"/>
</dbReference>
<proteinExistence type="predicted"/>
<dbReference type="PANTHER" id="PTHR32308">
    <property type="entry name" value="LYASE BETA SUBUNIT, PUTATIVE (AFU_ORTHOLOGUE AFUA_4G13030)-RELATED"/>
    <property type="match status" value="1"/>
</dbReference>
<sequence>MHRLRSLLFVPGDRADRYAKAASTGADAIILDLEDAVLPDAKPAARDAVAGWIHQTRHSAIVRVNSAATPWFEDDLRALARAGCRAVMVPKAESPDVLRRARTIVGHDAALFPLIETAQGAECARELARQPGVARLVFGSVDYARDTGIQDEQGWLPARIGLVLASRLAGLAAPIDGTTLQWHDEPAVRAAAAASRRLGFGGQLCIHPRQVEPVNQGFMPTDDELAWARRVVQAVATGTHGAITVDGKLVDKPLHDIALAWLRQAG</sequence>
<dbReference type="Proteomes" id="UP000216947">
    <property type="component" value="Unassembled WGS sequence"/>
</dbReference>
<reference evidence="8" key="1">
    <citation type="submission" date="2017-05" db="EMBL/GenBank/DDBJ databases">
        <title>Complete and WGS of Bordetella genogroups.</title>
        <authorList>
            <person name="Spilker T."/>
            <person name="Lipuma J."/>
        </authorList>
    </citation>
    <scope>NUCLEOTIDE SEQUENCE [LARGE SCALE GENOMIC DNA]</scope>
    <source>
        <strain evidence="8">AU18089</strain>
    </source>
</reference>
<dbReference type="InterPro" id="IPR011206">
    <property type="entry name" value="Citrate_lyase_beta/mcl1/mcl2"/>
</dbReference>
<dbReference type="GO" id="GO:0006107">
    <property type="term" value="P:oxaloacetate metabolic process"/>
    <property type="evidence" value="ECO:0007669"/>
    <property type="project" value="TreeGrafter"/>
</dbReference>
<keyword evidence="2 5" id="KW-0479">Metal-binding</keyword>
<gene>
    <name evidence="7" type="ORF">CAL19_03205</name>
</gene>
<dbReference type="InterPro" id="IPR015813">
    <property type="entry name" value="Pyrv/PenolPyrv_kinase-like_dom"/>
</dbReference>
<comment type="cofactor">
    <cofactor evidence="1">
        <name>Mg(2+)</name>
        <dbReference type="ChEBI" id="CHEBI:18420"/>
    </cofactor>
</comment>
<dbReference type="AlphaFoldDB" id="A0A261RHV1"/>
<evidence type="ECO:0000256" key="3">
    <source>
        <dbReference type="ARBA" id="ARBA00022842"/>
    </source>
</evidence>
<dbReference type="PANTHER" id="PTHR32308:SF10">
    <property type="entry name" value="CITRATE LYASE SUBUNIT BETA"/>
    <property type="match status" value="1"/>
</dbReference>
<evidence type="ECO:0000256" key="2">
    <source>
        <dbReference type="ARBA" id="ARBA00022723"/>
    </source>
</evidence>
<dbReference type="Gene3D" id="3.20.20.60">
    <property type="entry name" value="Phosphoenolpyruvate-binding domains"/>
    <property type="match status" value="1"/>
</dbReference>
<organism evidence="7 8">
    <name type="scientific">Bordetella genomosp. 7</name>
    <dbReference type="NCBI Taxonomy" id="1416805"/>
    <lineage>
        <taxon>Bacteria</taxon>
        <taxon>Pseudomonadati</taxon>
        <taxon>Pseudomonadota</taxon>
        <taxon>Betaproteobacteria</taxon>
        <taxon>Burkholderiales</taxon>
        <taxon>Alcaligenaceae</taxon>
        <taxon>Bordetella</taxon>
    </lineage>
</organism>
<dbReference type="GO" id="GO:0000287">
    <property type="term" value="F:magnesium ion binding"/>
    <property type="evidence" value="ECO:0007669"/>
    <property type="project" value="TreeGrafter"/>
</dbReference>
<feature type="binding site" evidence="4">
    <location>
        <position position="116"/>
    </location>
    <ligand>
        <name>substrate</name>
    </ligand>
</feature>
<evidence type="ECO:0000256" key="1">
    <source>
        <dbReference type="ARBA" id="ARBA00001946"/>
    </source>
</evidence>
<keyword evidence="3 5" id="KW-0460">Magnesium</keyword>
<dbReference type="InterPro" id="IPR040442">
    <property type="entry name" value="Pyrv_kinase-like_dom_sf"/>
</dbReference>
<feature type="binding site" evidence="4">
    <location>
        <position position="63"/>
    </location>
    <ligand>
        <name>substrate</name>
    </ligand>
</feature>
<name>A0A261RHV1_9BORD</name>
<keyword evidence="8" id="KW-1185">Reference proteome</keyword>
<evidence type="ECO:0000259" key="6">
    <source>
        <dbReference type="Pfam" id="PF03328"/>
    </source>
</evidence>
<dbReference type="GO" id="GO:0016829">
    <property type="term" value="F:lyase activity"/>
    <property type="evidence" value="ECO:0007669"/>
    <property type="project" value="UniProtKB-KW"/>
</dbReference>